<dbReference type="STRING" id="128403.WA1_16315"/>
<evidence type="ECO:0000313" key="3">
    <source>
        <dbReference type="Proteomes" id="UP000076925"/>
    </source>
</evidence>
<dbReference type="EMBL" id="ANNX02000020">
    <property type="protein sequence ID" value="KYC41612.1"/>
    <property type="molecule type" value="Genomic_DNA"/>
</dbReference>
<reference evidence="2 3" key="1">
    <citation type="journal article" date="2013" name="Genome Biol. Evol.">
        <title>Genomes of Stigonematalean cyanobacteria (subsection V) and the evolution of oxygenic photosynthesis from prokaryotes to plastids.</title>
        <authorList>
            <person name="Dagan T."/>
            <person name="Roettger M."/>
            <person name="Stucken K."/>
            <person name="Landan G."/>
            <person name="Koch R."/>
            <person name="Major P."/>
            <person name="Gould S.B."/>
            <person name="Goremykin V.V."/>
            <person name="Rippka R."/>
            <person name="Tandeau de Marsac N."/>
            <person name="Gugger M."/>
            <person name="Lockhart P.J."/>
            <person name="Allen J.F."/>
            <person name="Brune I."/>
            <person name="Maus I."/>
            <person name="Puhler A."/>
            <person name="Martin W.F."/>
        </authorList>
    </citation>
    <scope>NUCLEOTIDE SEQUENCE [LARGE SCALE GENOMIC DNA]</scope>
    <source>
        <strain evidence="2 3">PCC 7110</strain>
    </source>
</reference>
<evidence type="ECO:0000313" key="2">
    <source>
        <dbReference type="EMBL" id="KYC41612.1"/>
    </source>
</evidence>
<keyword evidence="3" id="KW-1185">Reference proteome</keyword>
<sequence>MTTITPLLNHGVSAQPKLLVLEPKVTSQLQSPEGRQIAELADEILENLTAIKEYLKTLENTGEIDYNSVPPKRSERVRMRAQFTGRRKPLPYPQDEE</sequence>
<organism evidence="2 3">
    <name type="scientific">Scytonema hofmannii PCC 7110</name>
    <dbReference type="NCBI Taxonomy" id="128403"/>
    <lineage>
        <taxon>Bacteria</taxon>
        <taxon>Bacillati</taxon>
        <taxon>Cyanobacteriota</taxon>
        <taxon>Cyanophyceae</taxon>
        <taxon>Nostocales</taxon>
        <taxon>Scytonemataceae</taxon>
        <taxon>Scytonema</taxon>
    </lineage>
</organism>
<dbReference type="AlphaFoldDB" id="A0A139XAF2"/>
<dbReference type="OrthoDB" id="488286at2"/>
<evidence type="ECO:0000256" key="1">
    <source>
        <dbReference type="SAM" id="MobiDB-lite"/>
    </source>
</evidence>
<dbReference type="Proteomes" id="UP000076925">
    <property type="component" value="Unassembled WGS sequence"/>
</dbReference>
<accession>A0A139XAF2</accession>
<gene>
    <name evidence="2" type="ORF">WA1_16315</name>
</gene>
<feature type="region of interest" description="Disordered" evidence="1">
    <location>
        <begin position="66"/>
        <end position="97"/>
    </location>
</feature>
<protein>
    <submittedName>
        <fullName evidence="2">Uncharacterized protein</fullName>
    </submittedName>
</protein>
<comment type="caution">
    <text evidence="2">The sequence shown here is derived from an EMBL/GenBank/DDBJ whole genome shotgun (WGS) entry which is preliminary data.</text>
</comment>
<dbReference type="RefSeq" id="WP_017746501.1">
    <property type="nucleotide sequence ID" value="NZ_KQ976354.1"/>
</dbReference>
<name>A0A139XAF2_9CYAN</name>
<proteinExistence type="predicted"/>